<feature type="region of interest" description="Disordered" evidence="1">
    <location>
        <begin position="101"/>
        <end position="130"/>
    </location>
</feature>
<organism evidence="3 4">
    <name type="scientific">Solanum commersonii</name>
    <name type="common">Commerson's wild potato</name>
    <name type="synonym">Commerson's nightshade</name>
    <dbReference type="NCBI Taxonomy" id="4109"/>
    <lineage>
        <taxon>Eukaryota</taxon>
        <taxon>Viridiplantae</taxon>
        <taxon>Streptophyta</taxon>
        <taxon>Embryophyta</taxon>
        <taxon>Tracheophyta</taxon>
        <taxon>Spermatophyta</taxon>
        <taxon>Magnoliopsida</taxon>
        <taxon>eudicotyledons</taxon>
        <taxon>Gunneridae</taxon>
        <taxon>Pentapetalae</taxon>
        <taxon>asterids</taxon>
        <taxon>lamiids</taxon>
        <taxon>Solanales</taxon>
        <taxon>Solanaceae</taxon>
        <taxon>Solanoideae</taxon>
        <taxon>Solaneae</taxon>
        <taxon>Solanum</taxon>
    </lineage>
</organism>
<dbReference type="Proteomes" id="UP000824120">
    <property type="component" value="Chromosome 2"/>
</dbReference>
<proteinExistence type="predicted"/>
<dbReference type="InterPro" id="IPR040256">
    <property type="entry name" value="At4g02000-like"/>
</dbReference>
<keyword evidence="4" id="KW-1185">Reference proteome</keyword>
<evidence type="ECO:0000256" key="1">
    <source>
        <dbReference type="SAM" id="MobiDB-lite"/>
    </source>
</evidence>
<evidence type="ECO:0000313" key="3">
    <source>
        <dbReference type="EMBL" id="KAG5622300.1"/>
    </source>
</evidence>
<evidence type="ECO:0000256" key="2">
    <source>
        <dbReference type="SAM" id="Phobius"/>
    </source>
</evidence>
<feature type="transmembrane region" description="Helical" evidence="2">
    <location>
        <begin position="229"/>
        <end position="259"/>
    </location>
</feature>
<evidence type="ECO:0000313" key="4">
    <source>
        <dbReference type="Proteomes" id="UP000824120"/>
    </source>
</evidence>
<keyword evidence="2" id="KW-1133">Transmembrane helix</keyword>
<keyword evidence="2" id="KW-0812">Transmembrane</keyword>
<evidence type="ECO:0008006" key="5">
    <source>
        <dbReference type="Google" id="ProtNLM"/>
    </source>
</evidence>
<accession>A0A9J6ADC2</accession>
<reference evidence="3 4" key="1">
    <citation type="submission" date="2020-09" db="EMBL/GenBank/DDBJ databases">
        <title>De no assembly of potato wild relative species, Solanum commersonii.</title>
        <authorList>
            <person name="Cho K."/>
        </authorList>
    </citation>
    <scope>NUCLEOTIDE SEQUENCE [LARGE SCALE GENOMIC DNA]</scope>
    <source>
        <strain evidence="3">LZ3.2</strain>
        <tissue evidence="3">Leaf</tissue>
    </source>
</reference>
<dbReference type="AlphaFoldDB" id="A0A9J6ADC2"/>
<dbReference type="PANTHER" id="PTHR31286">
    <property type="entry name" value="GLYCINE-RICH CELL WALL STRUCTURAL PROTEIN 1.8-LIKE"/>
    <property type="match status" value="1"/>
</dbReference>
<feature type="compositionally biased region" description="Basic and acidic residues" evidence="1">
    <location>
        <begin position="106"/>
        <end position="119"/>
    </location>
</feature>
<keyword evidence="2" id="KW-0472">Membrane</keyword>
<comment type="caution">
    <text evidence="3">The sequence shown here is derived from an EMBL/GenBank/DDBJ whole genome shotgun (WGS) entry which is preliminary data.</text>
</comment>
<dbReference type="EMBL" id="JACXVP010000002">
    <property type="protein sequence ID" value="KAG5622300.1"/>
    <property type="molecule type" value="Genomic_DNA"/>
</dbReference>
<gene>
    <name evidence="3" type="ORF">H5410_007518</name>
</gene>
<protein>
    <recommendedName>
        <fullName evidence="5">DUF4283 domain-containing protein</fullName>
    </recommendedName>
</protein>
<dbReference type="OrthoDB" id="1750606at2759"/>
<dbReference type="PANTHER" id="PTHR31286:SF99">
    <property type="entry name" value="DUF4283 DOMAIN-CONTAINING PROTEIN"/>
    <property type="match status" value="1"/>
</dbReference>
<name>A0A9J6ADC2_SOLCO</name>
<sequence length="325" mass="37149">MKKILHQGPLFLGSQFISIRKWEPKFNPSMAQINFSTVWIRLPELPTEIYDLNILQRIGNQIGTILKIDSVTMNTTRGQYTRLCILAPLSKTLPRDILIGPLEQQEQDKNNKQRTKNDSKNQAPNSEGKKIATLTAKEIPSHPQTWKNAASPHPKKTKIPTQDSTIPMNLFFWIIPYLTNTRDSSNIGINGWIDRTRCVDTTPNPKSEEKVPDYEQWHPDGIQEAYQCLYLLICLTTTSLLFLSNFILASVIFAIVCCIHTQKNLISLIVEEVKLRGELGCSPFEGQTHLHLHRLEKSVCVRIYGSEDENRVVCITVIWDENKNI</sequence>